<evidence type="ECO:0000313" key="10">
    <source>
        <dbReference type="Proteomes" id="UP000245137"/>
    </source>
</evidence>
<name>A0A2U1SV37_METSR</name>
<evidence type="ECO:0000256" key="1">
    <source>
        <dbReference type="ARBA" id="ARBA00001946"/>
    </source>
</evidence>
<dbReference type="Pfam" id="PF00817">
    <property type="entry name" value="IMS"/>
    <property type="match status" value="1"/>
</dbReference>
<evidence type="ECO:0000256" key="6">
    <source>
        <dbReference type="ARBA" id="ARBA00049244"/>
    </source>
</evidence>
<dbReference type="CDD" id="cd03468">
    <property type="entry name" value="PolY_like"/>
    <property type="match status" value="1"/>
</dbReference>
<dbReference type="GO" id="GO:0003684">
    <property type="term" value="F:damaged DNA binding"/>
    <property type="evidence" value="ECO:0007669"/>
    <property type="project" value="InterPro"/>
</dbReference>
<organism evidence="9 10">
    <name type="scientific">Methylosinus sporium</name>
    <dbReference type="NCBI Taxonomy" id="428"/>
    <lineage>
        <taxon>Bacteria</taxon>
        <taxon>Pseudomonadati</taxon>
        <taxon>Pseudomonadota</taxon>
        <taxon>Alphaproteobacteria</taxon>
        <taxon>Hyphomicrobiales</taxon>
        <taxon>Methylocystaceae</taxon>
        <taxon>Methylosinus</taxon>
    </lineage>
</organism>
<evidence type="ECO:0000256" key="5">
    <source>
        <dbReference type="ARBA" id="ARBA00025589"/>
    </source>
</evidence>
<dbReference type="InterPro" id="IPR017961">
    <property type="entry name" value="DNA_pol_Y-fam_little_finger"/>
</dbReference>
<comment type="catalytic activity">
    <reaction evidence="6">
        <text>DNA(n) + a 2'-deoxyribonucleoside 5'-triphosphate = DNA(n+1) + diphosphate</text>
        <dbReference type="Rhea" id="RHEA:22508"/>
        <dbReference type="Rhea" id="RHEA-COMP:17339"/>
        <dbReference type="Rhea" id="RHEA-COMP:17340"/>
        <dbReference type="ChEBI" id="CHEBI:33019"/>
        <dbReference type="ChEBI" id="CHEBI:61560"/>
        <dbReference type="ChEBI" id="CHEBI:173112"/>
        <dbReference type="EC" id="2.7.7.7"/>
    </reaction>
</comment>
<keyword evidence="4" id="KW-0227">DNA damage</keyword>
<feature type="domain" description="UmuC" evidence="7">
    <location>
        <begin position="29"/>
        <end position="150"/>
    </location>
</feature>
<dbReference type="PANTHER" id="PTHR35369:SF2">
    <property type="entry name" value="BLR3025 PROTEIN"/>
    <property type="match status" value="1"/>
</dbReference>
<dbReference type="InterPro" id="IPR001126">
    <property type="entry name" value="UmuC"/>
</dbReference>
<evidence type="ECO:0000259" key="8">
    <source>
        <dbReference type="Pfam" id="PF11799"/>
    </source>
</evidence>
<dbReference type="GO" id="GO:0006281">
    <property type="term" value="P:DNA repair"/>
    <property type="evidence" value="ECO:0007669"/>
    <property type="project" value="InterPro"/>
</dbReference>
<evidence type="ECO:0000256" key="3">
    <source>
        <dbReference type="ARBA" id="ARBA00012417"/>
    </source>
</evidence>
<dbReference type="Proteomes" id="UP000245137">
    <property type="component" value="Unassembled WGS sequence"/>
</dbReference>
<sequence length="520" mass="56754">MRCLAVFLPRLSTDRFARKNAPTPDEAEAPFAVWAKLGGAERLTAVDARAEKAGLAPGMAVADARAMRPALRLAEADPRADAELLGRIADWCRRFTPLAAADPPNGLLLDISGAAHLFGGEAALLAEVERRLAAQGFAARGAIAPGPALALALARFSRRRHVAEGTTAEELEAIAAGLPIAALDLDPAARQRLDRAGLRSLGDLLARPRAPLTARLGAEAMARLDAIACRRREPISPRFEAPDFMAERRFPEGLTRQEDIERTLHSLARELCLLLERHGVGARELEAVFYRVDGAVAHIETGTSRPLRDPGTIALLLRERLAVLAEEGLDTGYGYDVLRLGAGRVERCDAPQADLGLAGRENAHDARLDDLVDRLGARLGPRRVLRAYPQASHIPELAVALRPASGSAPAAAEAAPPPYLREGVPARPLRLFERPEPIEAVALTPDGPPLRFRWRRLLHELAAYEGPERIAPQWWSAPEDAATRDYFYVEDREGGRFWLFREGLFGRESPSPRWFVHGLF</sequence>
<feature type="domain" description="DNA polymerase Y-family little finger" evidence="8">
    <location>
        <begin position="245"/>
        <end position="354"/>
    </location>
</feature>
<evidence type="ECO:0000256" key="4">
    <source>
        <dbReference type="ARBA" id="ARBA00022763"/>
    </source>
</evidence>
<evidence type="ECO:0000313" key="9">
    <source>
        <dbReference type="EMBL" id="PWB95485.1"/>
    </source>
</evidence>
<evidence type="ECO:0000256" key="2">
    <source>
        <dbReference type="ARBA" id="ARBA00011245"/>
    </source>
</evidence>
<protein>
    <recommendedName>
        <fullName evidence="3">DNA-directed DNA polymerase</fullName>
        <ecNumber evidence="3">2.7.7.7</ecNumber>
    </recommendedName>
</protein>
<evidence type="ECO:0000259" key="7">
    <source>
        <dbReference type="Pfam" id="PF00817"/>
    </source>
</evidence>
<comment type="caution">
    <text evidence="9">The sequence shown here is derived from an EMBL/GenBank/DDBJ whole genome shotgun (WGS) entry which is preliminary data.</text>
</comment>
<dbReference type="AlphaFoldDB" id="A0A2U1SV37"/>
<dbReference type="PANTHER" id="PTHR35369">
    <property type="entry name" value="BLR3025 PROTEIN-RELATED"/>
    <property type="match status" value="1"/>
</dbReference>
<dbReference type="EMBL" id="PUIV01000002">
    <property type="protein sequence ID" value="PWB95485.1"/>
    <property type="molecule type" value="Genomic_DNA"/>
</dbReference>
<comment type="function">
    <text evidence="5">Poorly processive, error-prone DNA polymerase involved in untargeted mutagenesis. Copies undamaged DNA at stalled replication forks, which arise in vivo from mismatched or misaligned primer ends. These misaligned primers can be extended by PolIV. Exhibits no 3'-5' exonuclease (proofreading) activity. May be involved in translesional synthesis, in conjunction with the beta clamp from PolIII.</text>
</comment>
<gene>
    <name evidence="9" type="ORF">C5689_02930</name>
</gene>
<dbReference type="InterPro" id="IPR050356">
    <property type="entry name" value="SulA_CellDiv_inhibitor"/>
</dbReference>
<keyword evidence="10" id="KW-1185">Reference proteome</keyword>
<accession>A0A2U1SV37</accession>
<dbReference type="EC" id="2.7.7.7" evidence="3"/>
<dbReference type="InterPro" id="IPR043502">
    <property type="entry name" value="DNA/RNA_pol_sf"/>
</dbReference>
<reference evidence="9 10" key="1">
    <citation type="journal article" date="2018" name="Appl. Microbiol. Biotechnol.">
        <title>Co-cultivation of the strictly anaerobic methanogen Methanosarcina barkeri with aerobic methanotrophs in an oxygen-limited membrane bioreactor.</title>
        <authorList>
            <person name="In 't Zandt M.H."/>
            <person name="van den Bosch T.J.M."/>
            <person name="Rijkers R."/>
            <person name="van Kessel M.A.H.J."/>
            <person name="Jetten M.S.M."/>
            <person name="Welte C.U."/>
        </authorList>
    </citation>
    <scope>NUCLEOTIDE SEQUENCE [LARGE SCALE GENOMIC DNA]</scope>
    <source>
        <strain evidence="9 10">DSM 17706</strain>
    </source>
</reference>
<dbReference type="Pfam" id="PF11799">
    <property type="entry name" value="IMS_C"/>
    <property type="match status" value="1"/>
</dbReference>
<dbReference type="OrthoDB" id="9788640at2"/>
<comment type="cofactor">
    <cofactor evidence="1">
        <name>Mg(2+)</name>
        <dbReference type="ChEBI" id="CHEBI:18420"/>
    </cofactor>
</comment>
<proteinExistence type="predicted"/>
<dbReference type="SUPFAM" id="SSF56672">
    <property type="entry name" value="DNA/RNA polymerases"/>
    <property type="match status" value="1"/>
</dbReference>
<comment type="subunit">
    <text evidence="2">Monomer.</text>
</comment>